<proteinExistence type="predicted"/>
<dbReference type="CDD" id="cd00088">
    <property type="entry name" value="HPT"/>
    <property type="match status" value="1"/>
</dbReference>
<protein>
    <submittedName>
        <fullName evidence="4">Signal transduction histidine kinase</fullName>
    </submittedName>
</protein>
<keyword evidence="4" id="KW-0808">Transferase</keyword>
<dbReference type="Gene3D" id="1.20.120.160">
    <property type="entry name" value="HPT domain"/>
    <property type="match status" value="1"/>
</dbReference>
<keyword evidence="4" id="KW-0418">Kinase</keyword>
<feature type="modified residue" description="Phosphohistidine" evidence="2">
    <location>
        <position position="45"/>
    </location>
</feature>
<dbReference type="Proteomes" id="UP001472866">
    <property type="component" value="Chromosome 04"/>
</dbReference>
<dbReference type="AlphaFoldDB" id="A0AAX4P496"/>
<dbReference type="PROSITE" id="PS50894">
    <property type="entry name" value="HPT"/>
    <property type="match status" value="1"/>
</dbReference>
<reference evidence="4 5" key="1">
    <citation type="submission" date="2024-03" db="EMBL/GenBank/DDBJ databases">
        <title>Complete genome sequence of the green alga Chloropicon roscoffensis RCC1871.</title>
        <authorList>
            <person name="Lemieux C."/>
            <person name="Pombert J.-F."/>
            <person name="Otis C."/>
            <person name="Turmel M."/>
        </authorList>
    </citation>
    <scope>NUCLEOTIDE SEQUENCE [LARGE SCALE GENOMIC DNA]</scope>
    <source>
        <strain evidence="4 5">RCC1871</strain>
    </source>
</reference>
<evidence type="ECO:0000313" key="5">
    <source>
        <dbReference type="Proteomes" id="UP001472866"/>
    </source>
</evidence>
<feature type="domain" description="HPt" evidence="3">
    <location>
        <begin position="6"/>
        <end position="101"/>
    </location>
</feature>
<evidence type="ECO:0000259" key="3">
    <source>
        <dbReference type="PROSITE" id="PS50894"/>
    </source>
</evidence>
<dbReference type="GO" id="GO:0016301">
    <property type="term" value="F:kinase activity"/>
    <property type="evidence" value="ECO:0007669"/>
    <property type="project" value="UniProtKB-KW"/>
</dbReference>
<sequence length="104" mass="11603">MLGDDDEEFLKQLLEEFDKEFWEAMEKIREGLKTGELEETKIAAHSIKGSAAVFGATDLSEAAKVLEHAVKNGETDAKEMTKMADTIEECFKTVDRETLASSLM</sequence>
<evidence type="ECO:0000256" key="1">
    <source>
        <dbReference type="ARBA" id="ARBA00022864"/>
    </source>
</evidence>
<dbReference type="Pfam" id="PF01627">
    <property type="entry name" value="Hpt"/>
    <property type="match status" value="1"/>
</dbReference>
<keyword evidence="5" id="KW-1185">Reference proteome</keyword>
<name>A0AAX4P496_9CHLO</name>
<dbReference type="InterPro" id="IPR036641">
    <property type="entry name" value="HPT_dom_sf"/>
</dbReference>
<organism evidence="4 5">
    <name type="scientific">Chloropicon roscoffensis</name>
    <dbReference type="NCBI Taxonomy" id="1461544"/>
    <lineage>
        <taxon>Eukaryota</taxon>
        <taxon>Viridiplantae</taxon>
        <taxon>Chlorophyta</taxon>
        <taxon>Chloropicophyceae</taxon>
        <taxon>Chloropicales</taxon>
        <taxon>Chloropicaceae</taxon>
        <taxon>Chloropicon</taxon>
    </lineage>
</organism>
<evidence type="ECO:0000256" key="2">
    <source>
        <dbReference type="PROSITE-ProRule" id="PRU00110"/>
    </source>
</evidence>
<dbReference type="EMBL" id="CP151504">
    <property type="protein sequence ID" value="WZN61177.1"/>
    <property type="molecule type" value="Genomic_DNA"/>
</dbReference>
<keyword evidence="1" id="KW-0932">Cytokinin signaling pathway</keyword>
<accession>A0AAX4P496</accession>
<dbReference type="GO" id="GO:0009736">
    <property type="term" value="P:cytokinin-activated signaling pathway"/>
    <property type="evidence" value="ECO:0007669"/>
    <property type="project" value="UniProtKB-KW"/>
</dbReference>
<dbReference type="InterPro" id="IPR008207">
    <property type="entry name" value="Sig_transdc_His_kin_Hpt_dom"/>
</dbReference>
<evidence type="ECO:0000313" key="4">
    <source>
        <dbReference type="EMBL" id="WZN61177.1"/>
    </source>
</evidence>
<dbReference type="SUPFAM" id="SSF47226">
    <property type="entry name" value="Histidine-containing phosphotransfer domain, HPT domain"/>
    <property type="match status" value="1"/>
</dbReference>
<dbReference type="GO" id="GO:0000160">
    <property type="term" value="P:phosphorelay signal transduction system"/>
    <property type="evidence" value="ECO:0007669"/>
    <property type="project" value="InterPro"/>
</dbReference>
<gene>
    <name evidence="4" type="ORF">HKI87_04g27110</name>
</gene>
<keyword evidence="2" id="KW-0597">Phosphoprotein</keyword>